<protein>
    <recommendedName>
        <fullName evidence="2">Fatty acid desaturase domain-containing protein</fullName>
    </recommendedName>
</protein>
<evidence type="ECO:0000313" key="4">
    <source>
        <dbReference type="Proteomes" id="UP001153620"/>
    </source>
</evidence>
<feature type="transmembrane region" description="Helical" evidence="1">
    <location>
        <begin position="82"/>
        <end position="105"/>
    </location>
</feature>
<organism evidence="3 4">
    <name type="scientific">Chironomus riparius</name>
    <dbReference type="NCBI Taxonomy" id="315576"/>
    <lineage>
        <taxon>Eukaryota</taxon>
        <taxon>Metazoa</taxon>
        <taxon>Ecdysozoa</taxon>
        <taxon>Arthropoda</taxon>
        <taxon>Hexapoda</taxon>
        <taxon>Insecta</taxon>
        <taxon>Pterygota</taxon>
        <taxon>Neoptera</taxon>
        <taxon>Endopterygota</taxon>
        <taxon>Diptera</taxon>
        <taxon>Nematocera</taxon>
        <taxon>Chironomoidea</taxon>
        <taxon>Chironomidae</taxon>
        <taxon>Chironominae</taxon>
        <taxon>Chironomus</taxon>
    </lineage>
</organism>
<accession>A0A9N9RK60</accession>
<sequence length="220" mass="25824">MHAMSHHLYPNSYHDLECVLFEPFFNWIPMDKNFLQKYVSWIISPVIYGFIFPKTGFFRYIGSIVNNYKLHWDDLIPFTMPLLMYTFGSVGIIETVIRWLTIIFVSSVIHGTISVNGGHHHNKVFHDGDELKSLDFGVYQLAATFDRFEFQKNSFAVLTTFGQHIGHHMFPTLDHALLPQLNDIIYDTCKEFEADLVMYPWYKLFIGQFIQLTRTDINKI</sequence>
<gene>
    <name evidence="3" type="ORF">CHIRRI_LOCUS1348</name>
</gene>
<dbReference type="GO" id="GO:0006629">
    <property type="term" value="P:lipid metabolic process"/>
    <property type="evidence" value="ECO:0007669"/>
    <property type="project" value="InterPro"/>
</dbReference>
<name>A0A9N9RK60_9DIPT</name>
<dbReference type="InterPro" id="IPR053100">
    <property type="entry name" value="Cytochrome_b5-related"/>
</dbReference>
<evidence type="ECO:0000313" key="3">
    <source>
        <dbReference type="EMBL" id="CAG9798365.1"/>
    </source>
</evidence>
<dbReference type="EMBL" id="OU895877">
    <property type="protein sequence ID" value="CAG9798365.1"/>
    <property type="molecule type" value="Genomic_DNA"/>
</dbReference>
<dbReference type="Pfam" id="PF00487">
    <property type="entry name" value="FA_desaturase"/>
    <property type="match status" value="1"/>
</dbReference>
<proteinExistence type="predicted"/>
<dbReference type="AlphaFoldDB" id="A0A9N9RK60"/>
<dbReference type="OrthoDB" id="260519at2759"/>
<reference evidence="3" key="1">
    <citation type="submission" date="2022-01" db="EMBL/GenBank/DDBJ databases">
        <authorList>
            <person name="King R."/>
        </authorList>
    </citation>
    <scope>NUCLEOTIDE SEQUENCE</scope>
</reference>
<evidence type="ECO:0000259" key="2">
    <source>
        <dbReference type="Pfam" id="PF00487"/>
    </source>
</evidence>
<keyword evidence="4" id="KW-1185">Reference proteome</keyword>
<keyword evidence="1" id="KW-0812">Transmembrane</keyword>
<dbReference type="PANTHER" id="PTHR16740:SF1">
    <property type="entry name" value="CYTOCHROME B5-RELATED PROTEIN-RELATED"/>
    <property type="match status" value="1"/>
</dbReference>
<dbReference type="PANTHER" id="PTHR16740">
    <property type="entry name" value="CYTOCHROME B5-RELATED PROTEIN-RELATED"/>
    <property type="match status" value="1"/>
</dbReference>
<reference evidence="3" key="2">
    <citation type="submission" date="2022-10" db="EMBL/GenBank/DDBJ databases">
        <authorList>
            <consortium name="ENA_rothamsted_submissions"/>
            <consortium name="culmorum"/>
            <person name="King R."/>
        </authorList>
    </citation>
    <scope>NUCLEOTIDE SEQUENCE</scope>
</reference>
<feature type="domain" description="Fatty acid desaturase" evidence="2">
    <location>
        <begin position="1"/>
        <end position="193"/>
    </location>
</feature>
<evidence type="ECO:0000256" key="1">
    <source>
        <dbReference type="SAM" id="Phobius"/>
    </source>
</evidence>
<dbReference type="InterPro" id="IPR005804">
    <property type="entry name" value="FA_desaturase_dom"/>
</dbReference>
<keyword evidence="1" id="KW-0472">Membrane</keyword>
<feature type="transmembrane region" description="Helical" evidence="1">
    <location>
        <begin position="38"/>
        <end position="62"/>
    </location>
</feature>
<keyword evidence="1" id="KW-1133">Transmembrane helix</keyword>
<dbReference type="Proteomes" id="UP001153620">
    <property type="component" value="Chromosome 1"/>
</dbReference>